<proteinExistence type="predicted"/>
<feature type="domain" description="DUF6534" evidence="2">
    <location>
        <begin position="194"/>
        <end position="282"/>
    </location>
</feature>
<feature type="transmembrane region" description="Helical" evidence="1">
    <location>
        <begin position="145"/>
        <end position="169"/>
    </location>
</feature>
<keyword evidence="1" id="KW-0812">Transmembrane</keyword>
<evidence type="ECO:0000259" key="2">
    <source>
        <dbReference type="Pfam" id="PF20152"/>
    </source>
</evidence>
<protein>
    <recommendedName>
        <fullName evidence="2">DUF6534 domain-containing protein</fullName>
    </recommendedName>
</protein>
<feature type="transmembrane region" description="Helical" evidence="1">
    <location>
        <begin position="189"/>
        <end position="210"/>
    </location>
</feature>
<dbReference type="PANTHER" id="PTHR40465">
    <property type="entry name" value="CHROMOSOME 1, WHOLE GENOME SHOTGUN SEQUENCE"/>
    <property type="match status" value="1"/>
</dbReference>
<keyword evidence="4" id="KW-1185">Reference proteome</keyword>
<keyword evidence="1" id="KW-1133">Transmembrane helix</keyword>
<name>A0AAD7KD72_9AGAR</name>
<sequence>MSDSVPTLAATYGAWLISLFLETLLYGIGVLQTWLYFQWYPADTWSIKLPVALVMQVDSSPCSWPYFNQRACSTRFFETTQISFFFRSSYVRFVQQFGIIQVDLLWSDSLQLLANYLSAFTVQMYFTSSIYRLTREPANLKVHKASGLGICVVAVLAMVQISAGIAQTILSYKLRSFAKLENTKAITTLQTAGSLACDIVITVYLCVFLARNKRTGLPRTEKMMNTLMINAVNRGMLTALSSGLTMILFLAFPDTFWFFLSLAPNSKLYMNSMLATLNMRKHVRNMVTTDGGWNTVELGSLRTDTHTVRTVHRRVSISAVEFVKPPSPAESYETPSKKELVRFDAQIVEMEVALAQLQTKRNSLKTYIDAYQTLISPICHTPEDNLREIFLSCLPTTVNVVMDPDEAPHDSRADLQPLAERCVLHAGL</sequence>
<feature type="transmembrane region" description="Helical" evidence="1">
    <location>
        <begin position="231"/>
        <end position="250"/>
    </location>
</feature>
<gene>
    <name evidence="3" type="ORF">DFH07DRAFT_949940</name>
</gene>
<dbReference type="InterPro" id="IPR045339">
    <property type="entry name" value="DUF6534"/>
</dbReference>
<feature type="transmembrane region" description="Helical" evidence="1">
    <location>
        <begin position="113"/>
        <end position="133"/>
    </location>
</feature>
<dbReference type="PANTHER" id="PTHR40465:SF1">
    <property type="entry name" value="DUF6534 DOMAIN-CONTAINING PROTEIN"/>
    <property type="match status" value="1"/>
</dbReference>
<comment type="caution">
    <text evidence="3">The sequence shown here is derived from an EMBL/GenBank/DDBJ whole genome shotgun (WGS) entry which is preliminary data.</text>
</comment>
<dbReference type="Proteomes" id="UP001215280">
    <property type="component" value="Unassembled WGS sequence"/>
</dbReference>
<dbReference type="AlphaFoldDB" id="A0AAD7KD72"/>
<accession>A0AAD7KD72</accession>
<feature type="transmembrane region" description="Helical" evidence="1">
    <location>
        <begin position="12"/>
        <end position="37"/>
    </location>
</feature>
<evidence type="ECO:0000313" key="4">
    <source>
        <dbReference type="Proteomes" id="UP001215280"/>
    </source>
</evidence>
<organism evidence="3 4">
    <name type="scientific">Mycena maculata</name>
    <dbReference type="NCBI Taxonomy" id="230809"/>
    <lineage>
        <taxon>Eukaryota</taxon>
        <taxon>Fungi</taxon>
        <taxon>Dikarya</taxon>
        <taxon>Basidiomycota</taxon>
        <taxon>Agaricomycotina</taxon>
        <taxon>Agaricomycetes</taxon>
        <taxon>Agaricomycetidae</taxon>
        <taxon>Agaricales</taxon>
        <taxon>Marasmiineae</taxon>
        <taxon>Mycenaceae</taxon>
        <taxon>Mycena</taxon>
    </lineage>
</organism>
<dbReference type="EMBL" id="JARJLG010000005">
    <property type="protein sequence ID" value="KAJ7780727.1"/>
    <property type="molecule type" value="Genomic_DNA"/>
</dbReference>
<keyword evidence="1" id="KW-0472">Membrane</keyword>
<evidence type="ECO:0000256" key="1">
    <source>
        <dbReference type="SAM" id="Phobius"/>
    </source>
</evidence>
<reference evidence="3" key="1">
    <citation type="submission" date="2023-03" db="EMBL/GenBank/DDBJ databases">
        <title>Massive genome expansion in bonnet fungi (Mycena s.s.) driven by repeated elements and novel gene families across ecological guilds.</title>
        <authorList>
            <consortium name="Lawrence Berkeley National Laboratory"/>
            <person name="Harder C.B."/>
            <person name="Miyauchi S."/>
            <person name="Viragh M."/>
            <person name="Kuo A."/>
            <person name="Thoen E."/>
            <person name="Andreopoulos B."/>
            <person name="Lu D."/>
            <person name="Skrede I."/>
            <person name="Drula E."/>
            <person name="Henrissat B."/>
            <person name="Morin E."/>
            <person name="Kohler A."/>
            <person name="Barry K."/>
            <person name="LaButti K."/>
            <person name="Morin E."/>
            <person name="Salamov A."/>
            <person name="Lipzen A."/>
            <person name="Mereny Z."/>
            <person name="Hegedus B."/>
            <person name="Baldrian P."/>
            <person name="Stursova M."/>
            <person name="Weitz H."/>
            <person name="Taylor A."/>
            <person name="Grigoriev I.V."/>
            <person name="Nagy L.G."/>
            <person name="Martin F."/>
            <person name="Kauserud H."/>
        </authorList>
    </citation>
    <scope>NUCLEOTIDE SEQUENCE</scope>
    <source>
        <strain evidence="3">CBHHK188m</strain>
    </source>
</reference>
<dbReference type="Pfam" id="PF20152">
    <property type="entry name" value="DUF6534"/>
    <property type="match status" value="1"/>
</dbReference>
<evidence type="ECO:0000313" key="3">
    <source>
        <dbReference type="EMBL" id="KAJ7780727.1"/>
    </source>
</evidence>